<dbReference type="AlphaFoldDB" id="M1UXX9"/>
<dbReference type="PATRIC" id="fig|1121353.3.peg.789"/>
<feature type="signal peptide" evidence="1">
    <location>
        <begin position="1"/>
        <end position="27"/>
    </location>
</feature>
<keyword evidence="1" id="KW-0732">Signal</keyword>
<reference evidence="2 3" key="1">
    <citation type="submission" date="2013-02" db="EMBL/GenBank/DDBJ databases">
        <title>The complete genome sequence of Corynebacterium callunae DSM 20147.</title>
        <authorList>
            <person name="Ruckert C."/>
            <person name="Albersmeier A."/>
            <person name="Kalinowski J."/>
        </authorList>
    </citation>
    <scope>NUCLEOTIDE SEQUENCE [LARGE SCALE GENOMIC DNA]</scope>
    <source>
        <strain evidence="2 3">DSM 20147</strain>
    </source>
</reference>
<evidence type="ECO:0000313" key="2">
    <source>
        <dbReference type="EMBL" id="AGG66213.1"/>
    </source>
</evidence>
<dbReference type="InterPro" id="IPR013207">
    <property type="entry name" value="LGFP"/>
</dbReference>
<dbReference type="HOGENOM" id="CLU_548264_0_0_11"/>
<dbReference type="KEGG" id="ccn:H924_03835"/>
<dbReference type="EMBL" id="CP004354">
    <property type="protein sequence ID" value="AGG66213.1"/>
    <property type="molecule type" value="Genomic_DNA"/>
</dbReference>
<evidence type="ECO:0000256" key="1">
    <source>
        <dbReference type="SAM" id="SignalP"/>
    </source>
</evidence>
<evidence type="ECO:0008006" key="4">
    <source>
        <dbReference type="Google" id="ProtNLM"/>
    </source>
</evidence>
<dbReference type="eggNOG" id="COG5479">
    <property type="taxonomic scope" value="Bacteria"/>
</dbReference>
<protein>
    <recommendedName>
        <fullName evidence="4">LGFP repeat-containing protein</fullName>
    </recommendedName>
</protein>
<evidence type="ECO:0000313" key="3">
    <source>
        <dbReference type="Proteomes" id="UP000011760"/>
    </source>
</evidence>
<dbReference type="Pfam" id="PF08310">
    <property type="entry name" value="LGFP"/>
    <property type="match status" value="3"/>
</dbReference>
<organism evidence="2 3">
    <name type="scientific">Corynebacterium callunae DSM 20147</name>
    <dbReference type="NCBI Taxonomy" id="1121353"/>
    <lineage>
        <taxon>Bacteria</taxon>
        <taxon>Bacillati</taxon>
        <taxon>Actinomycetota</taxon>
        <taxon>Actinomycetes</taxon>
        <taxon>Mycobacteriales</taxon>
        <taxon>Corynebacteriaceae</taxon>
        <taxon>Corynebacterium</taxon>
    </lineage>
</organism>
<proteinExistence type="predicted"/>
<keyword evidence="3" id="KW-1185">Reference proteome</keyword>
<feature type="chain" id="PRO_5004017774" description="LGFP repeat-containing protein" evidence="1">
    <location>
        <begin position="28"/>
        <end position="497"/>
    </location>
</feature>
<gene>
    <name evidence="2" type="ORF">H924_03835</name>
</gene>
<name>M1UXX9_9CORY</name>
<sequence length="497" mass="55514">MKLLSKAAGVIATALLVIGGVAPVAQSQSEQIVTSDKQEAYIQEFHHEGDTPPIVDGVGGYTDEEIAQIHEAIRQAQESGEPNDELVPGEMWSDKVELPATIDKAAADEAEINIAQQQSQPQARALAAAQCQFFWPSPYQVCGAILERYIQQGAQFSWMLLPTEHQALNPDGQGYRQRFMSGFIYWHPTTGAHAVNNYSAQVWERNGWESGWMGYPTGGEVPVEGSSPIEGELNGWVQTFQGGRVYRSSVIDGFQVASINGIILDKWLQEGGPKGALGFPIADEAVTADGVGRFSVFQWGSMYWSPTTGAYAVYGPVLEKWAESGFESGPYGYPISDIEGEASGDEHQEFQGGRISTVPEMEEIIYYSDGKEIDFNYDDMLECLGGYDNGRLTHFHKTGQNLYCKDFRHIYARHMPKNITYSLWDDFQYCVSATLNSTEEWEPNELGTYGRTRYNTYTKTRSWVIVWENSDNIRSAYTDGEGGGRWSQCRRYVKPWS</sequence>
<dbReference type="RefSeq" id="WP_015650651.1">
    <property type="nucleotide sequence ID" value="NC_020506.1"/>
</dbReference>
<accession>M1UXX9</accession>
<dbReference type="STRING" id="1121353.H924_03835"/>
<dbReference type="Proteomes" id="UP000011760">
    <property type="component" value="Chromosome"/>
</dbReference>
<dbReference type="OrthoDB" id="2751008at2"/>